<evidence type="ECO:0000313" key="2">
    <source>
        <dbReference type="EMBL" id="MBB4657728.1"/>
    </source>
</evidence>
<name>A0A840I0L4_9PROT</name>
<feature type="transmembrane region" description="Helical" evidence="1">
    <location>
        <begin position="5"/>
        <end position="23"/>
    </location>
</feature>
<sequence>MRPGVWFWIVGAFALFWNGFGLFDLVMTVSDDEAYLSSYTPEQIAYWDALPWWRLTLWVVGVCTALLASILLLLRRSAAVPLFMVAPVAMVIGLLHDAVTGGFAVYGASGVVMSIVILAIAIFFVWYADRQRRRGVLRSGARAGTPVAPAT</sequence>
<feature type="transmembrane region" description="Helical" evidence="1">
    <location>
        <begin position="105"/>
        <end position="128"/>
    </location>
</feature>
<feature type="transmembrane region" description="Helical" evidence="1">
    <location>
        <begin position="81"/>
        <end position="99"/>
    </location>
</feature>
<dbReference type="EMBL" id="JACHOB010000001">
    <property type="protein sequence ID" value="MBB4657728.1"/>
    <property type="molecule type" value="Genomic_DNA"/>
</dbReference>
<keyword evidence="3" id="KW-1185">Reference proteome</keyword>
<reference evidence="2 3" key="1">
    <citation type="submission" date="2020-08" db="EMBL/GenBank/DDBJ databases">
        <title>Genomic Encyclopedia of Type Strains, Phase IV (KMG-IV): sequencing the most valuable type-strain genomes for metagenomic binning, comparative biology and taxonomic classification.</title>
        <authorList>
            <person name="Goeker M."/>
        </authorList>
    </citation>
    <scope>NUCLEOTIDE SEQUENCE [LARGE SCALE GENOMIC DNA]</scope>
    <source>
        <strain evidence="2 3">DSM 102850</strain>
    </source>
</reference>
<feature type="transmembrane region" description="Helical" evidence="1">
    <location>
        <begin position="55"/>
        <end position="74"/>
    </location>
</feature>
<keyword evidence="1" id="KW-0472">Membrane</keyword>
<proteinExistence type="predicted"/>
<evidence type="ECO:0000313" key="3">
    <source>
        <dbReference type="Proteomes" id="UP000563524"/>
    </source>
</evidence>
<dbReference type="AlphaFoldDB" id="A0A840I0L4"/>
<keyword evidence="1" id="KW-0812">Transmembrane</keyword>
<comment type="caution">
    <text evidence="2">The sequence shown here is derived from an EMBL/GenBank/DDBJ whole genome shotgun (WGS) entry which is preliminary data.</text>
</comment>
<evidence type="ECO:0000256" key="1">
    <source>
        <dbReference type="SAM" id="Phobius"/>
    </source>
</evidence>
<dbReference type="Proteomes" id="UP000563524">
    <property type="component" value="Unassembled WGS sequence"/>
</dbReference>
<accession>A0A840I0L4</accession>
<organism evidence="2 3">
    <name type="scientific">Parvularcula dongshanensis</name>
    <dbReference type="NCBI Taxonomy" id="1173995"/>
    <lineage>
        <taxon>Bacteria</taxon>
        <taxon>Pseudomonadati</taxon>
        <taxon>Pseudomonadota</taxon>
        <taxon>Alphaproteobacteria</taxon>
        <taxon>Parvularculales</taxon>
        <taxon>Parvularculaceae</taxon>
        <taxon>Parvularcula</taxon>
    </lineage>
</organism>
<protein>
    <submittedName>
        <fullName evidence="2">Small-conductance mechanosensitive channel</fullName>
    </submittedName>
</protein>
<gene>
    <name evidence="2" type="ORF">GGQ59_000228</name>
</gene>
<keyword evidence="1" id="KW-1133">Transmembrane helix</keyword>
<dbReference type="RefSeq" id="WP_183815062.1">
    <property type="nucleotide sequence ID" value="NZ_JACHOB010000001.1"/>
</dbReference>